<sequence>MGITCFTQEFTTTVAASRMFRALIIDSHNLIPKLVPQGIKSIEFIKGNGGARSIKADQFHRSLPGNRGLLLGTPGGAIGSKEGTFRRIWG</sequence>
<dbReference type="GO" id="GO:0009738">
    <property type="term" value="P:abscisic acid-activated signaling pathway"/>
    <property type="evidence" value="ECO:0007669"/>
    <property type="project" value="InterPro"/>
</dbReference>
<dbReference type="GO" id="GO:0010427">
    <property type="term" value="F:abscisic acid binding"/>
    <property type="evidence" value="ECO:0007669"/>
    <property type="project" value="InterPro"/>
</dbReference>
<dbReference type="InterPro" id="IPR024949">
    <property type="entry name" value="Bet_v_I_allergen"/>
</dbReference>
<dbReference type="Proteomes" id="UP000233551">
    <property type="component" value="Unassembled WGS sequence"/>
</dbReference>
<evidence type="ECO:0000313" key="1">
    <source>
        <dbReference type="EMBL" id="PKI40697.1"/>
    </source>
</evidence>
<comment type="caution">
    <text evidence="1">The sequence shown here is derived from an EMBL/GenBank/DDBJ whole genome shotgun (WGS) entry which is preliminary data.</text>
</comment>
<dbReference type="PANTHER" id="PTHR31213:SF157">
    <property type="entry name" value="MAJOR ALLERGEN MAL D 1-LIKE"/>
    <property type="match status" value="1"/>
</dbReference>
<dbReference type="GO" id="GO:0004864">
    <property type="term" value="F:protein phosphatase inhibitor activity"/>
    <property type="evidence" value="ECO:0007669"/>
    <property type="project" value="InterPro"/>
</dbReference>
<name>A0A2I0I9M1_PUNGR</name>
<keyword evidence="2" id="KW-1185">Reference proteome</keyword>
<dbReference type="SUPFAM" id="SSF55961">
    <property type="entry name" value="Bet v1-like"/>
    <property type="match status" value="1"/>
</dbReference>
<gene>
    <name evidence="1" type="ORF">CRG98_038952</name>
</gene>
<dbReference type="GO" id="GO:0005634">
    <property type="term" value="C:nucleus"/>
    <property type="evidence" value="ECO:0007669"/>
    <property type="project" value="TreeGrafter"/>
</dbReference>
<dbReference type="InterPro" id="IPR050279">
    <property type="entry name" value="Plant_def-hormone_signal"/>
</dbReference>
<dbReference type="PRINTS" id="PR00634">
    <property type="entry name" value="BETALLERGEN"/>
</dbReference>
<dbReference type="AlphaFoldDB" id="A0A2I0I9M1"/>
<organism evidence="1 2">
    <name type="scientific">Punica granatum</name>
    <name type="common">Pomegranate</name>
    <dbReference type="NCBI Taxonomy" id="22663"/>
    <lineage>
        <taxon>Eukaryota</taxon>
        <taxon>Viridiplantae</taxon>
        <taxon>Streptophyta</taxon>
        <taxon>Embryophyta</taxon>
        <taxon>Tracheophyta</taxon>
        <taxon>Spermatophyta</taxon>
        <taxon>Magnoliopsida</taxon>
        <taxon>eudicotyledons</taxon>
        <taxon>Gunneridae</taxon>
        <taxon>Pentapetalae</taxon>
        <taxon>rosids</taxon>
        <taxon>malvids</taxon>
        <taxon>Myrtales</taxon>
        <taxon>Lythraceae</taxon>
        <taxon>Punica</taxon>
    </lineage>
</organism>
<proteinExistence type="predicted"/>
<dbReference type="InterPro" id="IPR023393">
    <property type="entry name" value="START-like_dom_sf"/>
</dbReference>
<accession>A0A2I0I9M1</accession>
<dbReference type="Gene3D" id="3.30.530.20">
    <property type="match status" value="1"/>
</dbReference>
<dbReference type="GO" id="GO:0005737">
    <property type="term" value="C:cytoplasm"/>
    <property type="evidence" value="ECO:0007669"/>
    <property type="project" value="TreeGrafter"/>
</dbReference>
<protein>
    <submittedName>
        <fullName evidence="1">Uncharacterized protein</fullName>
    </submittedName>
</protein>
<dbReference type="GO" id="GO:0038023">
    <property type="term" value="F:signaling receptor activity"/>
    <property type="evidence" value="ECO:0007669"/>
    <property type="project" value="InterPro"/>
</dbReference>
<dbReference type="EMBL" id="PGOL01003508">
    <property type="protein sequence ID" value="PKI40697.1"/>
    <property type="molecule type" value="Genomic_DNA"/>
</dbReference>
<reference evidence="1 2" key="1">
    <citation type="submission" date="2017-11" db="EMBL/GenBank/DDBJ databases">
        <title>De-novo sequencing of pomegranate (Punica granatum L.) genome.</title>
        <authorList>
            <person name="Akparov Z."/>
            <person name="Amiraslanov A."/>
            <person name="Hajiyeva S."/>
            <person name="Abbasov M."/>
            <person name="Kaur K."/>
            <person name="Hamwieh A."/>
            <person name="Solovyev V."/>
            <person name="Salamov A."/>
            <person name="Braich B."/>
            <person name="Kosarev P."/>
            <person name="Mahmoud A."/>
            <person name="Hajiyev E."/>
            <person name="Babayeva S."/>
            <person name="Izzatullayeva V."/>
            <person name="Mammadov A."/>
            <person name="Mammadov A."/>
            <person name="Sharifova S."/>
            <person name="Ojaghi J."/>
            <person name="Eynullazada K."/>
            <person name="Bayramov B."/>
            <person name="Abdulazimova A."/>
            <person name="Shahmuradov I."/>
        </authorList>
    </citation>
    <scope>NUCLEOTIDE SEQUENCE [LARGE SCALE GENOMIC DNA]</scope>
    <source>
        <strain evidence="2">cv. AG2017</strain>
        <tissue evidence="1">Leaf</tissue>
    </source>
</reference>
<dbReference type="PANTHER" id="PTHR31213">
    <property type="entry name" value="OS08G0374000 PROTEIN-RELATED"/>
    <property type="match status" value="1"/>
</dbReference>
<evidence type="ECO:0000313" key="2">
    <source>
        <dbReference type="Proteomes" id="UP000233551"/>
    </source>
</evidence>